<evidence type="ECO:0000256" key="3">
    <source>
        <dbReference type="ARBA" id="ARBA00019901"/>
    </source>
</evidence>
<dbReference type="SUPFAM" id="SSF52833">
    <property type="entry name" value="Thioredoxin-like"/>
    <property type="match status" value="1"/>
</dbReference>
<evidence type="ECO:0000256" key="5">
    <source>
        <dbReference type="ARBA" id="ARBA00022723"/>
    </source>
</evidence>
<dbReference type="SUPFAM" id="SSF142019">
    <property type="entry name" value="Nqo1 FMN-binding domain-like"/>
    <property type="match status" value="1"/>
</dbReference>
<sequence>MNNKIQTIIQRYQSDRTRLLDMLWELHHLYGYLPGEALSELAGGLNMSVDDVRETSSFYHYFHDHPTGRYTFYLSNTVIARMKGYQQVLAALERETGASVGGVDESGTFGLYETPCIGLSDQEPAMLLDDVVFTRLTPEKISDIVSLLKQGRSPAEIANPNALPEDDVTYVDQLVETNICQAGPVFFQPLNDFPRLLKNCLDAGPDAVIGEIASASLRGHGGAGFSTGLKWRLCREAAGAAKYVICNADEGEPGTFKDRALLIRSPQAVLMGMILAASVIGAREGIIYLRQEYIYLKAYLEKQLQLFREQGLLGDNILGHVDFSFDIRIQMGAGAYICGDESALIESCEGKRGTPRVKPPYPVEQGYLGMPTCVNNVETLAAVTRVMQQGADWYQKLGTEDSRGSRLMSVSGDCVRPGIYEIEWGTTLNQVLTRVGAVDPWAVQVSGPSGECVAVEKSGERRFGYGDLSCNGSLMIFDRSRDLLEIVQHFMQFFVDESCGICTPCRAGNIDLRNKVERIIAGRACQQDLDEVVSWGNLVRSTSRCGLGATSPNPILSTLQQFPEIYQAKLTRQQGVLLPSFDLGAALQGNEQARIELTRITAKEVSEKTK</sequence>
<evidence type="ECO:0000313" key="11">
    <source>
        <dbReference type="EMBL" id="UTW04325.1"/>
    </source>
</evidence>
<keyword evidence="6" id="KW-0408">Iron</keyword>
<dbReference type="Gene3D" id="3.40.30.10">
    <property type="entry name" value="Glutaredoxin"/>
    <property type="match status" value="1"/>
</dbReference>
<dbReference type="SUPFAM" id="SSF142984">
    <property type="entry name" value="Nqo1 middle domain-like"/>
    <property type="match status" value="1"/>
</dbReference>
<dbReference type="Gene3D" id="1.20.1440.230">
    <property type="entry name" value="NADH-ubiquinone oxidoreductase 51kDa subunit, iron-sulphur binding domain"/>
    <property type="match status" value="1"/>
</dbReference>
<evidence type="ECO:0000256" key="4">
    <source>
        <dbReference type="ARBA" id="ARBA00022485"/>
    </source>
</evidence>
<dbReference type="Gene3D" id="3.40.50.11540">
    <property type="entry name" value="NADH-ubiquinone oxidoreductase 51kDa subunit"/>
    <property type="match status" value="1"/>
</dbReference>
<evidence type="ECO:0000259" key="10">
    <source>
        <dbReference type="SMART" id="SM00928"/>
    </source>
</evidence>
<evidence type="ECO:0000256" key="1">
    <source>
        <dbReference type="ARBA" id="ARBA00001917"/>
    </source>
</evidence>
<dbReference type="PROSITE" id="PS00645">
    <property type="entry name" value="COMPLEX1_51K_2"/>
    <property type="match status" value="1"/>
</dbReference>
<feature type="domain" description="NADH-ubiquinone oxidoreductase 51kDa subunit iron-sulphur binding" evidence="10">
    <location>
        <begin position="484"/>
        <end position="529"/>
    </location>
</feature>
<dbReference type="InterPro" id="IPR001949">
    <property type="entry name" value="NADH-UbQ_OxRdtase_51kDa_CS"/>
</dbReference>
<dbReference type="InterPro" id="IPR036249">
    <property type="entry name" value="Thioredoxin-like_sf"/>
</dbReference>
<keyword evidence="4" id="KW-0004">4Fe-4S</keyword>
<accession>A0ABY5GZ27</accession>
<evidence type="ECO:0000256" key="8">
    <source>
        <dbReference type="ARBA" id="ARBA00031578"/>
    </source>
</evidence>
<dbReference type="SUPFAM" id="SSF140490">
    <property type="entry name" value="Nqo1C-terminal domain-like"/>
    <property type="match status" value="1"/>
</dbReference>
<dbReference type="PANTHER" id="PTHR43578">
    <property type="entry name" value="NADH-QUINONE OXIDOREDUCTASE SUBUNIT F"/>
    <property type="match status" value="1"/>
</dbReference>
<dbReference type="InterPro" id="IPR019575">
    <property type="entry name" value="Nuop51_4Fe4S-bd"/>
</dbReference>
<gene>
    <name evidence="11" type="ORF">KDX31_04755</name>
</gene>
<evidence type="ECO:0000256" key="9">
    <source>
        <dbReference type="ARBA" id="ARBA00032787"/>
    </source>
</evidence>
<dbReference type="Pfam" id="PF10589">
    <property type="entry name" value="NADH_4Fe-4S"/>
    <property type="match status" value="1"/>
</dbReference>
<reference evidence="11" key="1">
    <citation type="submission" date="2021-04" db="EMBL/GenBank/DDBJ databases">
        <title>Oceanospirillales bacteria with DddD are important DMSP degraders in coastal seawater.</title>
        <authorList>
            <person name="Liu J."/>
        </authorList>
    </citation>
    <scope>NUCLEOTIDE SEQUENCE</scope>
    <source>
        <strain evidence="11">GY6</strain>
    </source>
</reference>
<dbReference type="Pfam" id="PF01512">
    <property type="entry name" value="Complex1_51K"/>
    <property type="match status" value="1"/>
</dbReference>
<dbReference type="InterPro" id="IPR011538">
    <property type="entry name" value="Nuo51_FMN-bd"/>
</dbReference>
<evidence type="ECO:0000313" key="12">
    <source>
        <dbReference type="Proteomes" id="UP001059950"/>
    </source>
</evidence>
<comment type="similarity">
    <text evidence="2">Belongs to the complex I 51 kDa subunit family.</text>
</comment>
<proteinExistence type="inferred from homology"/>
<comment type="cofactor">
    <cofactor evidence="1">
        <name>FMN</name>
        <dbReference type="ChEBI" id="CHEBI:58210"/>
    </cofactor>
</comment>
<evidence type="ECO:0000256" key="2">
    <source>
        <dbReference type="ARBA" id="ARBA00007523"/>
    </source>
</evidence>
<dbReference type="Gene3D" id="1.10.10.1590">
    <property type="entry name" value="NADH-quinone oxidoreductase subunit E"/>
    <property type="match status" value="1"/>
</dbReference>
<dbReference type="EMBL" id="CP073344">
    <property type="protein sequence ID" value="UTW04325.1"/>
    <property type="molecule type" value="Genomic_DNA"/>
</dbReference>
<dbReference type="SMART" id="SM00928">
    <property type="entry name" value="NADH_4Fe-4S"/>
    <property type="match status" value="1"/>
</dbReference>
<evidence type="ECO:0000256" key="6">
    <source>
        <dbReference type="ARBA" id="ARBA00023004"/>
    </source>
</evidence>
<dbReference type="Proteomes" id="UP001059950">
    <property type="component" value="Chromosome"/>
</dbReference>
<dbReference type="Pfam" id="PF01257">
    <property type="entry name" value="2Fe-2S_thioredx"/>
    <property type="match status" value="1"/>
</dbReference>
<dbReference type="PANTHER" id="PTHR43578:SF3">
    <property type="entry name" value="NADH-QUINONE OXIDOREDUCTASE SUBUNIT F"/>
    <property type="match status" value="1"/>
</dbReference>
<keyword evidence="7" id="KW-0411">Iron-sulfur</keyword>
<organism evidence="11 12">
    <name type="scientific">Amphritea atlantica</name>
    <dbReference type="NCBI Taxonomy" id="355243"/>
    <lineage>
        <taxon>Bacteria</taxon>
        <taxon>Pseudomonadati</taxon>
        <taxon>Pseudomonadota</taxon>
        <taxon>Gammaproteobacteria</taxon>
        <taxon>Oceanospirillales</taxon>
        <taxon>Oceanospirillaceae</taxon>
        <taxon>Amphritea</taxon>
    </lineage>
</organism>
<dbReference type="InterPro" id="IPR037207">
    <property type="entry name" value="Nuop51_4Fe4S-bd_sf"/>
</dbReference>
<dbReference type="Gene3D" id="3.10.20.600">
    <property type="match status" value="1"/>
</dbReference>
<dbReference type="InterPro" id="IPR037225">
    <property type="entry name" value="Nuo51_FMN-bd_sf"/>
</dbReference>
<protein>
    <recommendedName>
        <fullName evidence="3">NADH-quinone oxidoreductase subunit F</fullName>
    </recommendedName>
    <alternativeName>
        <fullName evidence="8">NADH dehydrogenase I subunit F</fullName>
    </alternativeName>
    <alternativeName>
        <fullName evidence="9">NDH-1 subunit F</fullName>
    </alternativeName>
</protein>
<dbReference type="InterPro" id="IPR041921">
    <property type="entry name" value="NuoE_N"/>
</dbReference>
<evidence type="ECO:0000256" key="7">
    <source>
        <dbReference type="ARBA" id="ARBA00023014"/>
    </source>
</evidence>
<name>A0ABY5GZ27_9GAMM</name>
<dbReference type="PROSITE" id="PS00644">
    <property type="entry name" value="COMPLEX1_51K_1"/>
    <property type="match status" value="1"/>
</dbReference>
<keyword evidence="12" id="KW-1185">Reference proteome</keyword>
<keyword evidence="5" id="KW-0479">Metal-binding</keyword>